<feature type="transmembrane region" description="Helical" evidence="10">
    <location>
        <begin position="149"/>
        <end position="173"/>
    </location>
</feature>
<keyword evidence="7" id="KW-0406">Ion transport</keyword>
<keyword evidence="14" id="KW-1185">Reference proteome</keyword>
<evidence type="ECO:0000259" key="12">
    <source>
        <dbReference type="Pfam" id="PF16916"/>
    </source>
</evidence>
<reference evidence="13" key="1">
    <citation type="journal article" date="2022" name="Toxins">
        <title>Genomic Analysis of Sphingopyxis sp. USTB-05 for Biodegrading Cyanobacterial Hepatotoxins.</title>
        <authorList>
            <person name="Liu C."/>
            <person name="Xu Q."/>
            <person name="Zhao Z."/>
            <person name="Zhang H."/>
            <person name="Liu X."/>
            <person name="Yin C."/>
            <person name="Liu Y."/>
            <person name="Yan H."/>
        </authorList>
    </citation>
    <scope>NUCLEOTIDE SEQUENCE</scope>
    <source>
        <strain evidence="13">NBD5</strain>
    </source>
</reference>
<feature type="region of interest" description="Disordered" evidence="9">
    <location>
        <begin position="1"/>
        <end position="41"/>
    </location>
</feature>
<evidence type="ECO:0000256" key="6">
    <source>
        <dbReference type="ARBA" id="ARBA00022989"/>
    </source>
</evidence>
<keyword evidence="8 10" id="KW-0472">Membrane</keyword>
<feature type="transmembrane region" description="Helical" evidence="10">
    <location>
        <begin position="118"/>
        <end position="137"/>
    </location>
</feature>
<keyword evidence="4 10" id="KW-0812">Transmembrane</keyword>
<keyword evidence="3" id="KW-0813">Transport</keyword>
<dbReference type="InterPro" id="IPR058533">
    <property type="entry name" value="Cation_efflux_TM"/>
</dbReference>
<proteinExistence type="inferred from homology"/>
<evidence type="ECO:0000256" key="7">
    <source>
        <dbReference type="ARBA" id="ARBA00023065"/>
    </source>
</evidence>
<dbReference type="SUPFAM" id="SSF161111">
    <property type="entry name" value="Cation efflux protein transmembrane domain-like"/>
    <property type="match status" value="1"/>
</dbReference>
<keyword evidence="5" id="KW-0864">Zinc transport</keyword>
<dbReference type="EMBL" id="CP084930">
    <property type="protein sequence ID" value="USI74398.1"/>
    <property type="molecule type" value="Genomic_DNA"/>
</dbReference>
<evidence type="ECO:0000256" key="1">
    <source>
        <dbReference type="ARBA" id="ARBA00004141"/>
    </source>
</evidence>
<dbReference type="Pfam" id="PF01545">
    <property type="entry name" value="Cation_efflux"/>
    <property type="match status" value="1"/>
</dbReference>
<feature type="domain" description="Cation efflux protein cytoplasmic" evidence="12">
    <location>
        <begin position="248"/>
        <end position="319"/>
    </location>
</feature>
<feature type="transmembrane region" description="Helical" evidence="10">
    <location>
        <begin position="185"/>
        <end position="206"/>
    </location>
</feature>
<feature type="transmembrane region" description="Helical" evidence="10">
    <location>
        <begin position="81"/>
        <end position="98"/>
    </location>
</feature>
<dbReference type="Gene3D" id="1.20.1510.10">
    <property type="entry name" value="Cation efflux protein transmembrane domain"/>
    <property type="match status" value="1"/>
</dbReference>
<name>A0ABY4XBR7_9SPHN</name>
<evidence type="ECO:0000313" key="13">
    <source>
        <dbReference type="EMBL" id="USI74398.1"/>
    </source>
</evidence>
<evidence type="ECO:0000256" key="2">
    <source>
        <dbReference type="ARBA" id="ARBA00008873"/>
    </source>
</evidence>
<evidence type="ECO:0000256" key="8">
    <source>
        <dbReference type="ARBA" id="ARBA00023136"/>
    </source>
</evidence>
<comment type="similarity">
    <text evidence="2">Belongs to the cation diffusion facilitator (CDF) transporter (TC 2.A.4) family. SLC30A subfamily.</text>
</comment>
<sequence length="330" mass="34119">MADSAPRGAAPHGHGHAHGHGHGHAHGHGHGHGHGAGGHHDHAAGASAGRIRIALGLTLTILVAELIGAFRFGSLALLSDAAHMLTDVAALAISLVALKIAAKPADDRRTFGYRRFEILAAAFNAVLLFLAAGVVLVEGVRRILAPEPVASLGMLGVALVGLVANIVALAVLTGGRGESMTVRGAYLEVWADALGSIGVIAGALLIHLTGRAWIDPVVAIAIAFWVLPRTWTLLRDTTQVLLEGVPRRLSLAEVREALIAAPGVCGVHDLHLWSLSGEDASLTAHIEVESAGSAEPVRAALTAMLAERFAVRHVTLQTETGPCGEGHLHP</sequence>
<feature type="domain" description="Cation efflux protein transmembrane" evidence="11">
    <location>
        <begin position="52"/>
        <end position="242"/>
    </location>
</feature>
<dbReference type="InterPro" id="IPR027469">
    <property type="entry name" value="Cation_efflux_TMD_sf"/>
</dbReference>
<accession>A0ABY4XBR7</accession>
<evidence type="ECO:0000259" key="11">
    <source>
        <dbReference type="Pfam" id="PF01545"/>
    </source>
</evidence>
<organism evidence="13 14">
    <name type="scientific">Sphingomonas morindae</name>
    <dbReference type="NCBI Taxonomy" id="1541170"/>
    <lineage>
        <taxon>Bacteria</taxon>
        <taxon>Pseudomonadati</taxon>
        <taxon>Pseudomonadota</taxon>
        <taxon>Alphaproteobacteria</taxon>
        <taxon>Sphingomonadales</taxon>
        <taxon>Sphingomonadaceae</taxon>
        <taxon>Sphingomonas</taxon>
    </lineage>
</organism>
<dbReference type="InterPro" id="IPR027470">
    <property type="entry name" value="Cation_efflux_CTD"/>
</dbReference>
<dbReference type="InterPro" id="IPR050681">
    <property type="entry name" value="CDF/SLC30A"/>
</dbReference>
<evidence type="ECO:0000256" key="3">
    <source>
        <dbReference type="ARBA" id="ARBA00022448"/>
    </source>
</evidence>
<evidence type="ECO:0000256" key="4">
    <source>
        <dbReference type="ARBA" id="ARBA00022692"/>
    </source>
</evidence>
<dbReference type="InterPro" id="IPR002524">
    <property type="entry name" value="Cation_efflux"/>
</dbReference>
<comment type="subcellular location">
    <subcellularLocation>
        <location evidence="1">Membrane</location>
        <topology evidence="1">Multi-pass membrane protein</topology>
    </subcellularLocation>
</comment>
<keyword evidence="5" id="KW-0862">Zinc</keyword>
<dbReference type="NCBIfam" id="TIGR01297">
    <property type="entry name" value="CDF"/>
    <property type="match status" value="1"/>
</dbReference>
<evidence type="ECO:0000313" key="14">
    <source>
        <dbReference type="Proteomes" id="UP001056937"/>
    </source>
</evidence>
<protein>
    <submittedName>
        <fullName evidence="13">Cation diffusion facilitator family transporter</fullName>
    </submittedName>
</protein>
<evidence type="ECO:0000256" key="5">
    <source>
        <dbReference type="ARBA" id="ARBA00022906"/>
    </source>
</evidence>
<evidence type="ECO:0000256" key="9">
    <source>
        <dbReference type="SAM" id="MobiDB-lite"/>
    </source>
</evidence>
<feature type="transmembrane region" description="Helical" evidence="10">
    <location>
        <begin position="53"/>
        <end position="75"/>
    </location>
</feature>
<dbReference type="Pfam" id="PF16916">
    <property type="entry name" value="ZT_dimer"/>
    <property type="match status" value="1"/>
</dbReference>
<evidence type="ECO:0000256" key="10">
    <source>
        <dbReference type="SAM" id="Phobius"/>
    </source>
</evidence>
<feature type="transmembrane region" description="Helical" evidence="10">
    <location>
        <begin position="212"/>
        <end position="228"/>
    </location>
</feature>
<dbReference type="Proteomes" id="UP001056937">
    <property type="component" value="Chromosome 1"/>
</dbReference>
<feature type="compositionally biased region" description="Basic residues" evidence="9">
    <location>
        <begin position="13"/>
        <end position="33"/>
    </location>
</feature>
<dbReference type="InterPro" id="IPR036837">
    <property type="entry name" value="Cation_efflux_CTD_sf"/>
</dbReference>
<gene>
    <name evidence="13" type="ORF">LHA26_08095</name>
</gene>
<dbReference type="PANTHER" id="PTHR11562">
    <property type="entry name" value="CATION EFFLUX PROTEIN/ ZINC TRANSPORTER"/>
    <property type="match status" value="1"/>
</dbReference>
<dbReference type="RefSeq" id="WP_252168201.1">
    <property type="nucleotide sequence ID" value="NZ_CP084930.1"/>
</dbReference>
<keyword evidence="6 10" id="KW-1133">Transmembrane helix</keyword>
<dbReference type="SUPFAM" id="SSF160240">
    <property type="entry name" value="Cation efflux protein cytoplasmic domain-like"/>
    <property type="match status" value="1"/>
</dbReference>
<dbReference type="PANTHER" id="PTHR11562:SF17">
    <property type="entry name" value="RE54080P-RELATED"/>
    <property type="match status" value="1"/>
</dbReference>